<evidence type="ECO:0000256" key="1">
    <source>
        <dbReference type="ARBA" id="ARBA00022490"/>
    </source>
</evidence>
<name>L1JUP3_GUITC</name>
<proteinExistence type="predicted"/>
<evidence type="ECO:0000259" key="4">
    <source>
        <dbReference type="Pfam" id="PF09398"/>
    </source>
</evidence>
<feature type="compositionally biased region" description="Polar residues" evidence="3">
    <location>
        <begin position="298"/>
        <end position="311"/>
    </location>
</feature>
<feature type="compositionally biased region" description="Basic and acidic residues" evidence="3">
    <location>
        <begin position="282"/>
        <end position="294"/>
    </location>
</feature>
<dbReference type="EnsemblProtists" id="EKX52049">
    <property type="protein sequence ID" value="EKX52049"/>
    <property type="gene ID" value="GUITHDRAFT_101957"/>
</dbReference>
<feature type="compositionally biased region" description="Polar residues" evidence="3">
    <location>
        <begin position="159"/>
        <end position="168"/>
    </location>
</feature>
<organism evidence="5">
    <name type="scientific">Guillardia theta (strain CCMP2712)</name>
    <name type="common">Cryptophyte</name>
    <dbReference type="NCBI Taxonomy" id="905079"/>
    <lineage>
        <taxon>Eukaryota</taxon>
        <taxon>Cryptophyceae</taxon>
        <taxon>Pyrenomonadales</taxon>
        <taxon>Geminigeraceae</taxon>
        <taxon>Guillardia</taxon>
    </lineage>
</organism>
<keyword evidence="1" id="KW-0963">Cytoplasm</keyword>
<feature type="region of interest" description="Disordered" evidence="3">
    <location>
        <begin position="122"/>
        <end position="314"/>
    </location>
</feature>
<evidence type="ECO:0000313" key="6">
    <source>
        <dbReference type="EnsemblProtists" id="EKX52049"/>
    </source>
</evidence>
<accession>L1JUP3</accession>
<dbReference type="PANTHER" id="PTHR15431:SF9">
    <property type="entry name" value="CENTROSOMAL PROTEIN 43"/>
    <property type="match status" value="1"/>
</dbReference>
<feature type="domain" description="FGFR1 oncogene partner (FOP) N-terminal dimerisation" evidence="4">
    <location>
        <begin position="54"/>
        <end position="117"/>
    </location>
</feature>
<reference evidence="5 7" key="1">
    <citation type="journal article" date="2012" name="Nature">
        <title>Algal genomes reveal evolutionary mosaicism and the fate of nucleomorphs.</title>
        <authorList>
            <consortium name="DOE Joint Genome Institute"/>
            <person name="Curtis B.A."/>
            <person name="Tanifuji G."/>
            <person name="Burki F."/>
            <person name="Gruber A."/>
            <person name="Irimia M."/>
            <person name="Maruyama S."/>
            <person name="Arias M.C."/>
            <person name="Ball S.G."/>
            <person name="Gile G.H."/>
            <person name="Hirakawa Y."/>
            <person name="Hopkins J.F."/>
            <person name="Kuo A."/>
            <person name="Rensing S.A."/>
            <person name="Schmutz J."/>
            <person name="Symeonidi A."/>
            <person name="Elias M."/>
            <person name="Eveleigh R.J."/>
            <person name="Herman E.K."/>
            <person name="Klute M.J."/>
            <person name="Nakayama T."/>
            <person name="Obornik M."/>
            <person name="Reyes-Prieto A."/>
            <person name="Armbrust E.V."/>
            <person name="Aves S.J."/>
            <person name="Beiko R.G."/>
            <person name="Coutinho P."/>
            <person name="Dacks J.B."/>
            <person name="Durnford D.G."/>
            <person name="Fast N.M."/>
            <person name="Green B.R."/>
            <person name="Grisdale C.J."/>
            <person name="Hempel F."/>
            <person name="Henrissat B."/>
            <person name="Hoppner M.P."/>
            <person name="Ishida K."/>
            <person name="Kim E."/>
            <person name="Koreny L."/>
            <person name="Kroth P.G."/>
            <person name="Liu Y."/>
            <person name="Malik S.B."/>
            <person name="Maier U.G."/>
            <person name="McRose D."/>
            <person name="Mock T."/>
            <person name="Neilson J.A."/>
            <person name="Onodera N.T."/>
            <person name="Poole A.M."/>
            <person name="Pritham E.J."/>
            <person name="Richards T.A."/>
            <person name="Rocap G."/>
            <person name="Roy S.W."/>
            <person name="Sarai C."/>
            <person name="Schaack S."/>
            <person name="Shirato S."/>
            <person name="Slamovits C.H."/>
            <person name="Spencer D.F."/>
            <person name="Suzuki S."/>
            <person name="Worden A.Z."/>
            <person name="Zauner S."/>
            <person name="Barry K."/>
            <person name="Bell C."/>
            <person name="Bharti A.K."/>
            <person name="Crow J.A."/>
            <person name="Grimwood J."/>
            <person name="Kramer R."/>
            <person name="Lindquist E."/>
            <person name="Lucas S."/>
            <person name="Salamov A."/>
            <person name="McFadden G.I."/>
            <person name="Lane C.E."/>
            <person name="Keeling P.J."/>
            <person name="Gray M.W."/>
            <person name="Grigoriev I.V."/>
            <person name="Archibald J.M."/>
        </authorList>
    </citation>
    <scope>NUCLEOTIDE SEQUENCE</scope>
    <source>
        <strain evidence="5 7">CCMP2712</strain>
    </source>
</reference>
<dbReference type="KEGG" id="gtt:GUITHDRAFT_101957"/>
<dbReference type="GO" id="GO:0034453">
    <property type="term" value="P:microtubule anchoring"/>
    <property type="evidence" value="ECO:0007669"/>
    <property type="project" value="InterPro"/>
</dbReference>
<dbReference type="GO" id="GO:0005815">
    <property type="term" value="C:microtubule organizing center"/>
    <property type="evidence" value="ECO:0007669"/>
    <property type="project" value="InterPro"/>
</dbReference>
<dbReference type="PaxDb" id="55529-EKX52049"/>
<reference evidence="7" key="2">
    <citation type="submission" date="2012-11" db="EMBL/GenBank/DDBJ databases">
        <authorList>
            <person name="Kuo A."/>
            <person name="Curtis B.A."/>
            <person name="Tanifuji G."/>
            <person name="Burki F."/>
            <person name="Gruber A."/>
            <person name="Irimia M."/>
            <person name="Maruyama S."/>
            <person name="Arias M.C."/>
            <person name="Ball S.G."/>
            <person name="Gile G.H."/>
            <person name="Hirakawa Y."/>
            <person name="Hopkins J.F."/>
            <person name="Rensing S.A."/>
            <person name="Schmutz J."/>
            <person name="Symeonidi A."/>
            <person name="Elias M."/>
            <person name="Eveleigh R.J."/>
            <person name="Herman E.K."/>
            <person name="Klute M.J."/>
            <person name="Nakayama T."/>
            <person name="Obornik M."/>
            <person name="Reyes-Prieto A."/>
            <person name="Armbrust E.V."/>
            <person name="Aves S.J."/>
            <person name="Beiko R.G."/>
            <person name="Coutinho P."/>
            <person name="Dacks J.B."/>
            <person name="Durnford D.G."/>
            <person name="Fast N.M."/>
            <person name="Green B.R."/>
            <person name="Grisdale C."/>
            <person name="Hempe F."/>
            <person name="Henrissat B."/>
            <person name="Hoppner M.P."/>
            <person name="Ishida K.-I."/>
            <person name="Kim E."/>
            <person name="Koreny L."/>
            <person name="Kroth P.G."/>
            <person name="Liu Y."/>
            <person name="Malik S.-B."/>
            <person name="Maier U.G."/>
            <person name="McRose D."/>
            <person name="Mock T."/>
            <person name="Neilson J.A."/>
            <person name="Onodera N.T."/>
            <person name="Poole A.M."/>
            <person name="Pritham E.J."/>
            <person name="Richards T.A."/>
            <person name="Rocap G."/>
            <person name="Roy S.W."/>
            <person name="Sarai C."/>
            <person name="Schaack S."/>
            <person name="Shirato S."/>
            <person name="Slamovits C.H."/>
            <person name="Spencer D.F."/>
            <person name="Suzuki S."/>
            <person name="Worden A.Z."/>
            <person name="Zauner S."/>
            <person name="Barry K."/>
            <person name="Bell C."/>
            <person name="Bharti A.K."/>
            <person name="Crow J.A."/>
            <person name="Grimwood J."/>
            <person name="Kramer R."/>
            <person name="Lindquist E."/>
            <person name="Lucas S."/>
            <person name="Salamov A."/>
            <person name="McFadden G.I."/>
            <person name="Lane C.E."/>
            <person name="Keeling P.J."/>
            <person name="Gray M.W."/>
            <person name="Grigoriev I.V."/>
            <person name="Archibald J.M."/>
        </authorList>
    </citation>
    <scope>NUCLEOTIDE SEQUENCE</scope>
    <source>
        <strain evidence="7">CCMP2712</strain>
    </source>
</reference>
<keyword evidence="7" id="KW-1185">Reference proteome</keyword>
<sequence>MEGPQLDELKELVKGSLQQNGVLASLKAQLRAAVFKVVNDEAGSSRSKSSAIMESTEGALAVDLIREFMEFYELHSTISVLLPEASLEVDYPGRSPLAVRLGLEESSKEPLLIQMLRSFMTAGSNKAHPSAPETRRSLDGHQKEDNHKQSSPVKENKPSDGNFSSSPPTLSPHRDGNDRDSKFSFGAEKKSQPTRNLDPPKSRNDLSPLSDLPPLPGMKPNKHVFSFPSSRGVQELEEVAKLSPPEFPRSDKATSDATHSGEKEEEEEEYNSLTSTTRRLYPKKDDNVDLERGKSPAASENVSPKATNGNSDYDVVEEDIEVQESDGEVSPAWGLKPQQQEVSLSESCTEVSMSDRSVEGSMTLDAYDHIESLAR</sequence>
<dbReference type="Pfam" id="PF09398">
    <property type="entry name" value="FOP_dimer"/>
    <property type="match status" value="1"/>
</dbReference>
<dbReference type="OrthoDB" id="2160638at2759"/>
<keyword evidence="2" id="KW-0206">Cytoskeleton</keyword>
<dbReference type="InterPro" id="IPR018993">
    <property type="entry name" value="FOP_dimerisation-dom_N"/>
</dbReference>
<dbReference type="Proteomes" id="UP000011087">
    <property type="component" value="Unassembled WGS sequence"/>
</dbReference>
<evidence type="ECO:0000256" key="3">
    <source>
        <dbReference type="SAM" id="MobiDB-lite"/>
    </source>
</evidence>
<evidence type="ECO:0000313" key="7">
    <source>
        <dbReference type="Proteomes" id="UP000011087"/>
    </source>
</evidence>
<feature type="region of interest" description="Disordered" evidence="3">
    <location>
        <begin position="337"/>
        <end position="357"/>
    </location>
</feature>
<dbReference type="HOGENOM" id="CLU_738627_0_0_1"/>
<feature type="compositionally biased region" description="Basic and acidic residues" evidence="3">
    <location>
        <begin position="172"/>
        <end position="191"/>
    </location>
</feature>
<dbReference type="AlphaFoldDB" id="L1JUP3"/>
<reference evidence="6" key="3">
    <citation type="submission" date="2015-06" db="UniProtKB">
        <authorList>
            <consortium name="EnsemblProtists"/>
        </authorList>
    </citation>
    <scope>IDENTIFICATION</scope>
</reference>
<evidence type="ECO:0000313" key="5">
    <source>
        <dbReference type="EMBL" id="EKX52049.1"/>
    </source>
</evidence>
<dbReference type="RefSeq" id="XP_005839029.1">
    <property type="nucleotide sequence ID" value="XM_005838972.1"/>
</dbReference>
<feature type="compositionally biased region" description="Basic and acidic residues" evidence="3">
    <location>
        <begin position="133"/>
        <end position="158"/>
    </location>
</feature>
<evidence type="ECO:0000256" key="2">
    <source>
        <dbReference type="ARBA" id="ARBA00023212"/>
    </source>
</evidence>
<dbReference type="GeneID" id="17308951"/>
<protein>
    <recommendedName>
        <fullName evidence="4">FGFR1 oncogene partner (FOP) N-terminal dimerisation domain-containing protein</fullName>
    </recommendedName>
</protein>
<gene>
    <name evidence="5" type="ORF">GUITHDRAFT_101957</name>
</gene>
<feature type="compositionally biased region" description="Polar residues" evidence="3">
    <location>
        <begin position="337"/>
        <end position="355"/>
    </location>
</feature>
<dbReference type="EMBL" id="JH992973">
    <property type="protein sequence ID" value="EKX52049.1"/>
    <property type="molecule type" value="Genomic_DNA"/>
</dbReference>
<feature type="compositionally biased region" description="Basic and acidic residues" evidence="3">
    <location>
        <begin position="248"/>
        <end position="262"/>
    </location>
</feature>
<dbReference type="eggNOG" id="ENOG502QR70">
    <property type="taxonomic scope" value="Eukaryota"/>
</dbReference>
<dbReference type="PANTHER" id="PTHR15431">
    <property type="entry name" value="FGFR1 ONCOGENE PARTNER/LISH DOMAIN-CONTAINING PROTEIN"/>
    <property type="match status" value="1"/>
</dbReference>
<dbReference type="STRING" id="905079.L1JUP3"/>
<dbReference type="Gene3D" id="1.20.960.40">
    <property type="match status" value="1"/>
</dbReference>